<dbReference type="InterPro" id="IPR036938">
    <property type="entry name" value="PAP2/HPO_sf"/>
</dbReference>
<evidence type="ECO:0000256" key="3">
    <source>
        <dbReference type="ARBA" id="ARBA00022801"/>
    </source>
</evidence>
<comment type="subcellular location">
    <subcellularLocation>
        <location evidence="6">Endoplasmic reticulum membrane</location>
        <topology evidence="6">Multi-pass membrane protein</topology>
    </subcellularLocation>
    <subcellularLocation>
        <location evidence="1">Membrane</location>
        <topology evidence="1">Multi-pass membrane protein</topology>
    </subcellularLocation>
</comment>
<evidence type="ECO:0000256" key="5">
    <source>
        <dbReference type="ARBA" id="ARBA00023136"/>
    </source>
</evidence>
<feature type="transmembrane region" description="Helical" evidence="6">
    <location>
        <begin position="21"/>
        <end position="43"/>
    </location>
</feature>
<sequence length="217" mass="25621">MENIERKPISLTHVLYEKNDFIGMILALSSLCPVFLIVAYTSVILARRDLIVAFTLIGQLLNEVFNTIIKNIIKQPRPENTVTTGYGMPSSHSQFMSFFASYCILYMFLKLKMKYNIWKYLISVGLILAALIVAFSRYYLLYHSPKQIFVGITLGIITGSYWFYIVDSYIRPKWFRPILEHPISRFLLIQDSENIDNVFVWEYEQRMKYYFKQKKNE</sequence>
<dbReference type="AlphaFoldDB" id="A0A1Y2EB77"/>
<dbReference type="InterPro" id="IPR039667">
    <property type="entry name" value="Dolichyldiphosphatase_PAP2"/>
</dbReference>
<feature type="domain" description="Phosphatidic acid phosphatase type 2/haloperoxidase" evidence="7">
    <location>
        <begin position="52"/>
        <end position="163"/>
    </location>
</feature>
<organism evidence="8 9">
    <name type="scientific">Neocallimastix californiae</name>
    <dbReference type="NCBI Taxonomy" id="1754190"/>
    <lineage>
        <taxon>Eukaryota</taxon>
        <taxon>Fungi</taxon>
        <taxon>Fungi incertae sedis</taxon>
        <taxon>Chytridiomycota</taxon>
        <taxon>Chytridiomycota incertae sedis</taxon>
        <taxon>Neocallimastigomycetes</taxon>
        <taxon>Neocallimastigales</taxon>
        <taxon>Neocallimastigaceae</taxon>
        <taxon>Neocallimastix</taxon>
    </lineage>
</organism>
<evidence type="ECO:0000313" key="9">
    <source>
        <dbReference type="Proteomes" id="UP000193920"/>
    </source>
</evidence>
<keyword evidence="3 6" id="KW-0378">Hydrolase</keyword>
<comment type="function">
    <text evidence="6">Required for efficient N-glycosylation. Necessary for maintaining optimal levels of dolichol-linked oligosaccharides. Hydrolyzes dolichyl pyrophosphate at a very high rate and dolichyl monophosphate at a much lower rate. Does not act on phosphatidate.</text>
</comment>
<dbReference type="PANTHER" id="PTHR11247:SF1">
    <property type="entry name" value="DOLICHYLDIPHOSPHATASE 1"/>
    <property type="match status" value="1"/>
</dbReference>
<evidence type="ECO:0000256" key="4">
    <source>
        <dbReference type="ARBA" id="ARBA00022989"/>
    </source>
</evidence>
<evidence type="ECO:0000256" key="6">
    <source>
        <dbReference type="RuleBase" id="RU367078"/>
    </source>
</evidence>
<dbReference type="InterPro" id="IPR000326">
    <property type="entry name" value="PAP2/HPO"/>
</dbReference>
<dbReference type="Proteomes" id="UP000193920">
    <property type="component" value="Unassembled WGS sequence"/>
</dbReference>
<accession>A0A1Y2EB77</accession>
<dbReference type="GO" id="GO:0008610">
    <property type="term" value="P:lipid biosynthetic process"/>
    <property type="evidence" value="ECO:0007669"/>
    <property type="project" value="TreeGrafter"/>
</dbReference>
<keyword evidence="9" id="KW-1185">Reference proteome</keyword>
<comment type="caution">
    <text evidence="8">The sequence shown here is derived from an EMBL/GenBank/DDBJ whole genome shotgun (WGS) entry which is preliminary data.</text>
</comment>
<dbReference type="GO" id="GO:0005789">
    <property type="term" value="C:endoplasmic reticulum membrane"/>
    <property type="evidence" value="ECO:0007669"/>
    <property type="project" value="UniProtKB-SubCell"/>
</dbReference>
<reference evidence="8 9" key="1">
    <citation type="submission" date="2016-08" db="EMBL/GenBank/DDBJ databases">
        <title>A Parts List for Fungal Cellulosomes Revealed by Comparative Genomics.</title>
        <authorList>
            <consortium name="DOE Joint Genome Institute"/>
            <person name="Haitjema C.H."/>
            <person name="Gilmore S.P."/>
            <person name="Henske J.K."/>
            <person name="Solomon K.V."/>
            <person name="De Groot R."/>
            <person name="Kuo A."/>
            <person name="Mondo S.J."/>
            <person name="Salamov A.A."/>
            <person name="Labutti K."/>
            <person name="Zhao Z."/>
            <person name="Chiniquy J."/>
            <person name="Barry K."/>
            <person name="Brewer H.M."/>
            <person name="Purvine S.O."/>
            <person name="Wright A.T."/>
            <person name="Boxma B."/>
            <person name="Van Alen T."/>
            <person name="Hackstein J.H."/>
            <person name="Baker S.E."/>
            <person name="Grigoriev I.V."/>
            <person name="O'Malley M.A."/>
        </authorList>
    </citation>
    <scope>NUCLEOTIDE SEQUENCE [LARGE SCALE GENOMIC DNA]</scope>
    <source>
        <strain evidence="8 9">G1</strain>
    </source>
</reference>
<dbReference type="OrthoDB" id="302705at2759"/>
<name>A0A1Y2EB77_9FUNG</name>
<dbReference type="PANTHER" id="PTHR11247">
    <property type="entry name" value="PALMITOYL-PROTEIN THIOESTERASE/DOLICHYLDIPHOSPHATASE 1"/>
    <property type="match status" value="1"/>
</dbReference>
<dbReference type="SUPFAM" id="SSF48317">
    <property type="entry name" value="Acid phosphatase/Vanadium-dependent haloperoxidase"/>
    <property type="match status" value="1"/>
</dbReference>
<dbReference type="GO" id="GO:0047874">
    <property type="term" value="F:dolichyldiphosphatase activity"/>
    <property type="evidence" value="ECO:0007669"/>
    <property type="project" value="UniProtKB-UniRule"/>
</dbReference>
<dbReference type="CDD" id="cd03382">
    <property type="entry name" value="PAP2_dolichyldiphosphatase"/>
    <property type="match status" value="1"/>
</dbReference>
<keyword evidence="6" id="KW-0256">Endoplasmic reticulum</keyword>
<dbReference type="SMART" id="SM00014">
    <property type="entry name" value="acidPPc"/>
    <property type="match status" value="1"/>
</dbReference>
<dbReference type="UniPathway" id="UPA00378"/>
<dbReference type="Gene3D" id="1.20.144.10">
    <property type="entry name" value="Phosphatidic acid phosphatase type 2/haloperoxidase"/>
    <property type="match status" value="1"/>
</dbReference>
<proteinExistence type="inferred from homology"/>
<dbReference type="STRING" id="1754190.A0A1Y2EB77"/>
<dbReference type="Pfam" id="PF01569">
    <property type="entry name" value="PAP2"/>
    <property type="match status" value="1"/>
</dbReference>
<dbReference type="GO" id="GO:0006487">
    <property type="term" value="P:protein N-linked glycosylation"/>
    <property type="evidence" value="ECO:0007669"/>
    <property type="project" value="UniProtKB-UniRule"/>
</dbReference>
<evidence type="ECO:0000313" key="8">
    <source>
        <dbReference type="EMBL" id="ORY68095.1"/>
    </source>
</evidence>
<feature type="transmembrane region" description="Helical" evidence="6">
    <location>
        <begin position="121"/>
        <end position="142"/>
    </location>
</feature>
<gene>
    <name evidence="8" type="ORF">LY90DRAFT_667579</name>
</gene>
<comment type="pathway">
    <text evidence="6">Protein modification; protein glycosylation.</text>
</comment>
<keyword evidence="5 6" id="KW-0472">Membrane</keyword>
<evidence type="ECO:0000256" key="1">
    <source>
        <dbReference type="ARBA" id="ARBA00004141"/>
    </source>
</evidence>
<comment type="similarity">
    <text evidence="6">Belongs to the dolichyldiphosphatase family.</text>
</comment>
<evidence type="ECO:0000259" key="7">
    <source>
        <dbReference type="SMART" id="SM00014"/>
    </source>
</evidence>
<keyword evidence="4 6" id="KW-1133">Transmembrane helix</keyword>
<dbReference type="EMBL" id="MCOG01000046">
    <property type="protein sequence ID" value="ORY68095.1"/>
    <property type="molecule type" value="Genomic_DNA"/>
</dbReference>
<comment type="catalytic activity">
    <reaction evidence="6">
        <text>a di-trans,poly-cis-dolichyl diphosphate + H2O = a di-trans,poly-cis-dolichyl phosphate + phosphate + H(+)</text>
        <dbReference type="Rhea" id="RHEA:14385"/>
        <dbReference type="Rhea" id="RHEA-COMP:19498"/>
        <dbReference type="Rhea" id="RHEA-COMP:19506"/>
        <dbReference type="ChEBI" id="CHEBI:15377"/>
        <dbReference type="ChEBI" id="CHEBI:15378"/>
        <dbReference type="ChEBI" id="CHEBI:43474"/>
        <dbReference type="ChEBI" id="CHEBI:57497"/>
        <dbReference type="ChEBI" id="CHEBI:57683"/>
        <dbReference type="EC" id="3.6.1.43"/>
    </reaction>
</comment>
<evidence type="ECO:0000256" key="2">
    <source>
        <dbReference type="ARBA" id="ARBA00022692"/>
    </source>
</evidence>
<dbReference type="EC" id="3.6.1.43" evidence="6"/>
<feature type="transmembrane region" description="Helical" evidence="6">
    <location>
        <begin position="148"/>
        <end position="166"/>
    </location>
</feature>
<protein>
    <recommendedName>
        <fullName evidence="6">Dolichyldiphosphatase</fullName>
        <ecNumber evidence="6">3.6.1.43</ecNumber>
    </recommendedName>
</protein>
<keyword evidence="2 6" id="KW-0812">Transmembrane</keyword>
<feature type="transmembrane region" description="Helical" evidence="6">
    <location>
        <begin position="93"/>
        <end position="109"/>
    </location>
</feature>